<keyword evidence="4 6" id="KW-1133">Transmembrane helix</keyword>
<keyword evidence="5 6" id="KW-0472">Membrane</keyword>
<dbReference type="PANTHER" id="PTHR14948:SF25">
    <property type="entry name" value="DUF4190 DOMAIN-CONTAINING PROTEIN"/>
    <property type="match status" value="1"/>
</dbReference>
<gene>
    <name evidence="7" type="ORF">GBAR_LOCUS26505</name>
</gene>
<evidence type="ECO:0000256" key="6">
    <source>
        <dbReference type="SAM" id="Phobius"/>
    </source>
</evidence>
<dbReference type="AlphaFoldDB" id="A0AA35TGL2"/>
<dbReference type="GO" id="GO:0016020">
    <property type="term" value="C:membrane"/>
    <property type="evidence" value="ECO:0007669"/>
    <property type="project" value="UniProtKB-SubCell"/>
</dbReference>
<sequence>MAKLCNSYPPLTVVGNRVLQAETDAQKTPVAVHLYQQGTHGYGGITSPITTQPEKKGEKRPVLPKINIFPKKPDNYRWYSLFVLFCSCFLCGLVALIYSFKVDEAYKRGDIVAARSASERARKWSYFGVLCGIMDFVIMAAIWLIILYGVWRIQQ</sequence>
<dbReference type="InterPro" id="IPR051423">
    <property type="entry name" value="CD225/Dispanin"/>
</dbReference>
<dbReference type="PANTHER" id="PTHR14948">
    <property type="entry name" value="NG5"/>
    <property type="match status" value="1"/>
</dbReference>
<evidence type="ECO:0000256" key="3">
    <source>
        <dbReference type="ARBA" id="ARBA00022692"/>
    </source>
</evidence>
<dbReference type="Proteomes" id="UP001174909">
    <property type="component" value="Unassembled WGS sequence"/>
</dbReference>
<feature type="transmembrane region" description="Helical" evidence="6">
    <location>
        <begin position="78"/>
        <end position="98"/>
    </location>
</feature>
<evidence type="ECO:0000256" key="2">
    <source>
        <dbReference type="ARBA" id="ARBA00006843"/>
    </source>
</evidence>
<name>A0AA35TGL2_GEOBA</name>
<comment type="caution">
    <text evidence="7">The sequence shown here is derived from an EMBL/GenBank/DDBJ whole genome shotgun (WGS) entry which is preliminary data.</text>
</comment>
<keyword evidence="3 6" id="KW-0812">Transmembrane</keyword>
<dbReference type="Pfam" id="PF04505">
    <property type="entry name" value="CD225"/>
    <property type="match status" value="1"/>
</dbReference>
<organism evidence="7 8">
    <name type="scientific">Geodia barretti</name>
    <name type="common">Barrett's horny sponge</name>
    <dbReference type="NCBI Taxonomy" id="519541"/>
    <lineage>
        <taxon>Eukaryota</taxon>
        <taxon>Metazoa</taxon>
        <taxon>Porifera</taxon>
        <taxon>Demospongiae</taxon>
        <taxon>Heteroscleromorpha</taxon>
        <taxon>Tetractinellida</taxon>
        <taxon>Astrophorina</taxon>
        <taxon>Geodiidae</taxon>
        <taxon>Geodia</taxon>
    </lineage>
</organism>
<evidence type="ECO:0000256" key="4">
    <source>
        <dbReference type="ARBA" id="ARBA00022989"/>
    </source>
</evidence>
<feature type="transmembrane region" description="Helical" evidence="6">
    <location>
        <begin position="124"/>
        <end position="151"/>
    </location>
</feature>
<protein>
    <submittedName>
        <fullName evidence="7">Proline rich transmembrane protein 1B</fullName>
    </submittedName>
</protein>
<comment type="similarity">
    <text evidence="2">Belongs to the CD225/Dispanin family.</text>
</comment>
<reference evidence="7" key="1">
    <citation type="submission" date="2023-03" db="EMBL/GenBank/DDBJ databases">
        <authorList>
            <person name="Steffen K."/>
            <person name="Cardenas P."/>
        </authorList>
    </citation>
    <scope>NUCLEOTIDE SEQUENCE</scope>
</reference>
<proteinExistence type="inferred from homology"/>
<comment type="subcellular location">
    <subcellularLocation>
        <location evidence="1">Membrane</location>
    </subcellularLocation>
</comment>
<evidence type="ECO:0000313" key="8">
    <source>
        <dbReference type="Proteomes" id="UP001174909"/>
    </source>
</evidence>
<evidence type="ECO:0000313" key="7">
    <source>
        <dbReference type="EMBL" id="CAI8047945.1"/>
    </source>
</evidence>
<keyword evidence="8" id="KW-1185">Reference proteome</keyword>
<evidence type="ECO:0000256" key="1">
    <source>
        <dbReference type="ARBA" id="ARBA00004370"/>
    </source>
</evidence>
<accession>A0AA35TGL2</accession>
<evidence type="ECO:0000256" key="5">
    <source>
        <dbReference type="ARBA" id="ARBA00023136"/>
    </source>
</evidence>
<dbReference type="EMBL" id="CASHTH010003686">
    <property type="protein sequence ID" value="CAI8047945.1"/>
    <property type="molecule type" value="Genomic_DNA"/>
</dbReference>
<dbReference type="InterPro" id="IPR007593">
    <property type="entry name" value="CD225/Dispanin_fam"/>
</dbReference>